<sequence length="756" mass="85695">MAPDEKSVPKGEPLANPPPGHARRNSLLPGIPEEFTPPRDDSGYPLSKGIEKAKLPLNFRMPQCDLYDGSGDPGEHVYQFQTNMLLLQVSDAVMCRAFPTTLRKAAHAWFKSLRPRSIHSFAQLSDLFQKHFVSSRTRRKNSASLLNVVQERNESLSRYLGHFNAATLEIDNLDESVKYTAFMRGLRPTTKFAFAVNKSPPGNMSGLLDKANKYIQAEEYLETHKEHRGDNGQWQEKRAREDSPRSGRSSKCSRRDERRPKEMFDMKNLTPWNARPSHILHEIKDKEILERPEKMRSAPSQRDRNLWCHYHNDHGHTTDKCESLKPAIEALIKRGHLRGYVNRRNEKKEATPLAGREEVRENAGVINTISGGIAAGGSSGQGQKAYVKEVLTTVGPLTKKQKKEPAPTISFSDDDVGDTRIPHDDPLVVILRVGNFDVKRILVDNGSSAEVLFYEAFQRMNIPSDRLRKIDTPLYGTPPNQAKLMLDFMVVRVPSAYNAILGRTTLNQLRAVVSTYHMKMKFPTENGVGEVKGDQAVARQCYMASCQNRANETLVIEDLRDETKVERGKPAEDLFDIQLYPGNQEKTVRAIRKAKDFEWTEECQKSFEELKRYLSSPPLLTKPVTSEDLFLYLSISEVAVSTVLIREEEGKQRPVYYISKVLQDAETRYPRIDKVALALVTSARKLRPYFQSHTIVVLTDQPLGKVLQNPDASGRLVNWSVELGEFDIKYQPRTAIKAQALSDFVVECIIPEDPQQ</sequence>
<reference evidence="4" key="1">
    <citation type="submission" date="2022-12" db="EMBL/GenBank/DDBJ databases">
        <title>Draft genome assemblies for two species of Escallonia (Escalloniales).</title>
        <authorList>
            <person name="Chanderbali A."/>
            <person name="Dervinis C."/>
            <person name="Anghel I."/>
            <person name="Soltis D."/>
            <person name="Soltis P."/>
            <person name="Zapata F."/>
        </authorList>
    </citation>
    <scope>NUCLEOTIDE SEQUENCE</scope>
    <source>
        <strain evidence="4">UCBG64.0493</strain>
        <tissue evidence="4">Leaf</tissue>
    </source>
</reference>
<feature type="region of interest" description="Disordered" evidence="1">
    <location>
        <begin position="398"/>
        <end position="417"/>
    </location>
</feature>
<dbReference type="Gene3D" id="3.30.70.270">
    <property type="match status" value="1"/>
</dbReference>
<dbReference type="EMBL" id="JAVXUP010001492">
    <property type="protein sequence ID" value="KAK3010982.1"/>
    <property type="molecule type" value="Genomic_DNA"/>
</dbReference>
<feature type="compositionally biased region" description="Basic and acidic residues" evidence="1">
    <location>
        <begin position="224"/>
        <end position="245"/>
    </location>
</feature>
<feature type="domain" description="Reverse transcriptase/retrotransposon-derived protein RNase H-like" evidence="3">
    <location>
        <begin position="599"/>
        <end position="697"/>
    </location>
</feature>
<dbReference type="InterPro" id="IPR005162">
    <property type="entry name" value="Retrotrans_gag_dom"/>
</dbReference>
<keyword evidence="5" id="KW-1185">Reference proteome</keyword>
<evidence type="ECO:0000259" key="2">
    <source>
        <dbReference type="Pfam" id="PF03732"/>
    </source>
</evidence>
<evidence type="ECO:0008006" key="6">
    <source>
        <dbReference type="Google" id="ProtNLM"/>
    </source>
</evidence>
<evidence type="ECO:0000313" key="4">
    <source>
        <dbReference type="EMBL" id="KAK3010982.1"/>
    </source>
</evidence>
<dbReference type="InterPro" id="IPR041577">
    <property type="entry name" value="RT_RNaseH_2"/>
</dbReference>
<dbReference type="SUPFAM" id="SSF56672">
    <property type="entry name" value="DNA/RNA polymerases"/>
    <property type="match status" value="1"/>
</dbReference>
<dbReference type="PANTHER" id="PTHR48475">
    <property type="entry name" value="RIBONUCLEASE H"/>
    <property type="match status" value="1"/>
</dbReference>
<evidence type="ECO:0000313" key="5">
    <source>
        <dbReference type="Proteomes" id="UP001188597"/>
    </source>
</evidence>
<accession>A0AA89AQ65</accession>
<evidence type="ECO:0000256" key="1">
    <source>
        <dbReference type="SAM" id="MobiDB-lite"/>
    </source>
</evidence>
<feature type="region of interest" description="Disordered" evidence="1">
    <location>
        <begin position="1"/>
        <end position="47"/>
    </location>
</feature>
<proteinExistence type="predicted"/>
<dbReference type="AlphaFoldDB" id="A0AA89AQ65"/>
<gene>
    <name evidence="4" type="ORF">RJ639_011172</name>
</gene>
<dbReference type="PANTHER" id="PTHR48475:SF2">
    <property type="entry name" value="RIBONUCLEASE H"/>
    <property type="match status" value="1"/>
</dbReference>
<feature type="compositionally biased region" description="Basic and acidic residues" evidence="1">
    <location>
        <begin position="253"/>
        <end position="265"/>
    </location>
</feature>
<protein>
    <recommendedName>
        <fullName evidence="6">Reverse transcriptase/retrotransposon-derived protein RNase H-like domain-containing protein</fullName>
    </recommendedName>
</protein>
<dbReference type="Pfam" id="PF17919">
    <property type="entry name" value="RT_RNaseH_2"/>
    <property type="match status" value="1"/>
</dbReference>
<dbReference type="InterPro" id="IPR043128">
    <property type="entry name" value="Rev_trsase/Diguanyl_cyclase"/>
</dbReference>
<dbReference type="InterPro" id="IPR043502">
    <property type="entry name" value="DNA/RNA_pol_sf"/>
</dbReference>
<name>A0AA89AQ65_9ASTE</name>
<dbReference type="Gene3D" id="3.10.20.370">
    <property type="match status" value="1"/>
</dbReference>
<comment type="caution">
    <text evidence="4">The sequence shown here is derived from an EMBL/GenBank/DDBJ whole genome shotgun (WGS) entry which is preliminary data.</text>
</comment>
<feature type="region of interest" description="Disordered" evidence="1">
    <location>
        <begin position="224"/>
        <end position="265"/>
    </location>
</feature>
<dbReference type="Proteomes" id="UP001188597">
    <property type="component" value="Unassembled WGS sequence"/>
</dbReference>
<evidence type="ECO:0000259" key="3">
    <source>
        <dbReference type="Pfam" id="PF17919"/>
    </source>
</evidence>
<organism evidence="4 5">
    <name type="scientific">Escallonia herrerae</name>
    <dbReference type="NCBI Taxonomy" id="1293975"/>
    <lineage>
        <taxon>Eukaryota</taxon>
        <taxon>Viridiplantae</taxon>
        <taxon>Streptophyta</taxon>
        <taxon>Embryophyta</taxon>
        <taxon>Tracheophyta</taxon>
        <taxon>Spermatophyta</taxon>
        <taxon>Magnoliopsida</taxon>
        <taxon>eudicotyledons</taxon>
        <taxon>Gunneridae</taxon>
        <taxon>Pentapetalae</taxon>
        <taxon>asterids</taxon>
        <taxon>campanulids</taxon>
        <taxon>Escalloniales</taxon>
        <taxon>Escalloniaceae</taxon>
        <taxon>Escallonia</taxon>
    </lineage>
</organism>
<dbReference type="Pfam" id="PF03732">
    <property type="entry name" value="Retrotrans_gag"/>
    <property type="match status" value="1"/>
</dbReference>
<feature type="domain" description="Retrotransposon gag" evidence="2">
    <location>
        <begin position="97"/>
        <end position="188"/>
    </location>
</feature>